<gene>
    <name evidence="1" type="ORF">JEQ07_25150</name>
</gene>
<accession>A0ABS0U0A8</accession>
<organism evidence="1 2">
    <name type="scientific">Serratia proteamaculans</name>
    <dbReference type="NCBI Taxonomy" id="28151"/>
    <lineage>
        <taxon>Bacteria</taxon>
        <taxon>Pseudomonadati</taxon>
        <taxon>Pseudomonadota</taxon>
        <taxon>Gammaproteobacteria</taxon>
        <taxon>Enterobacterales</taxon>
        <taxon>Yersiniaceae</taxon>
        <taxon>Serratia</taxon>
    </lineage>
</organism>
<dbReference type="Proteomes" id="UP000639004">
    <property type="component" value="Unassembled WGS sequence"/>
</dbReference>
<comment type="caution">
    <text evidence="1">The sequence shown here is derived from an EMBL/GenBank/DDBJ whole genome shotgun (WGS) entry which is preliminary data.</text>
</comment>
<sequence length="134" mass="15511">MNRTEFLCVVISFVKHQTEQLLPHANVGVCFARLEEDVLLLQRILVDLEQVARNIQSMRSSEDKLAIDQTVFWAAHALGHRQFYDRVNQWLLRVGLRQAIKLGNQPDLELWQCGWQSGYDDAYGNEIEARGDLE</sequence>
<evidence type="ECO:0000313" key="1">
    <source>
        <dbReference type="EMBL" id="MBI6183659.1"/>
    </source>
</evidence>
<name>A0ABS0U0A8_SERPR</name>
<keyword evidence="2" id="KW-1185">Reference proteome</keyword>
<reference evidence="1 2" key="1">
    <citation type="submission" date="2020-12" db="EMBL/GenBank/DDBJ databases">
        <title>Enhanced detection system for hospital associated transmission using whole genome sequencing surveillance.</title>
        <authorList>
            <person name="Harrison L.H."/>
            <person name="Van Tyne D."/>
            <person name="Marsh J.W."/>
            <person name="Griffith M.P."/>
            <person name="Snyder D.J."/>
            <person name="Cooper V.S."/>
            <person name="Mustapha M."/>
        </authorList>
    </citation>
    <scope>NUCLEOTIDE SEQUENCE [LARGE SCALE GENOMIC DNA]</scope>
    <source>
        <strain evidence="1 2">SER00238</strain>
    </source>
</reference>
<evidence type="ECO:0000313" key="2">
    <source>
        <dbReference type="Proteomes" id="UP000639004"/>
    </source>
</evidence>
<protein>
    <submittedName>
        <fullName evidence="1">Uncharacterized protein</fullName>
    </submittedName>
</protein>
<dbReference type="EMBL" id="JAEHSL010000058">
    <property type="protein sequence ID" value="MBI6183659.1"/>
    <property type="molecule type" value="Genomic_DNA"/>
</dbReference>
<proteinExistence type="predicted"/>